<keyword evidence="3" id="KW-0805">Transcription regulation</keyword>
<reference evidence="9" key="1">
    <citation type="journal article" date="2024" name="IScience">
        <title>Strigolactones Initiate the Formation of Haustorium-like Structures in Castilleja.</title>
        <authorList>
            <person name="Buerger M."/>
            <person name="Peterson D."/>
            <person name="Chory J."/>
        </authorList>
    </citation>
    <scope>NUCLEOTIDE SEQUENCE [LARGE SCALE GENOMIC DNA]</scope>
</reference>
<dbReference type="Pfam" id="PF02861">
    <property type="entry name" value="Clp_N"/>
    <property type="match status" value="1"/>
</dbReference>
<dbReference type="PANTHER" id="PTHR43572:SF77">
    <property type="entry name" value="PROTEIN DWARF 53-LIKE-LIKE"/>
    <property type="match status" value="1"/>
</dbReference>
<dbReference type="Pfam" id="PF23569">
    <property type="entry name" value="NBD_SMAX1"/>
    <property type="match status" value="1"/>
</dbReference>
<dbReference type="Proteomes" id="UP001632038">
    <property type="component" value="Unassembled WGS sequence"/>
</dbReference>
<evidence type="ECO:0000256" key="2">
    <source>
        <dbReference type="ARBA" id="ARBA00022737"/>
    </source>
</evidence>
<dbReference type="InterPro" id="IPR058680">
    <property type="entry name" value="NBD_SMAX1-like"/>
</dbReference>
<feature type="compositionally biased region" description="Polar residues" evidence="6">
    <location>
        <begin position="471"/>
        <end position="480"/>
    </location>
</feature>
<name>A0ABD3EK88_9LAMI</name>
<dbReference type="SUPFAM" id="SSF81923">
    <property type="entry name" value="Double Clp-N motif"/>
    <property type="match status" value="1"/>
</dbReference>
<feature type="region of interest" description="Disordered" evidence="6">
    <location>
        <begin position="528"/>
        <end position="554"/>
    </location>
</feature>
<dbReference type="PANTHER" id="PTHR43572">
    <property type="entry name" value="CHAPERONE PROTEIN CLPD, CHLOROPLASTIC"/>
    <property type="match status" value="1"/>
</dbReference>
<dbReference type="InterPro" id="IPR058954">
    <property type="entry name" value="AAA_lid_SMAX1"/>
</dbReference>
<keyword evidence="2 5" id="KW-0677">Repeat</keyword>
<accession>A0ABD3EK88</accession>
<comment type="caution">
    <text evidence="8">The sequence shown here is derived from an EMBL/GenBank/DDBJ whole genome shotgun (WGS) entry which is preliminary data.</text>
</comment>
<dbReference type="Pfam" id="PF26587">
    <property type="entry name" value="AAA_lid_SMAX1"/>
    <property type="match status" value="1"/>
</dbReference>
<dbReference type="Pfam" id="PF07724">
    <property type="entry name" value="AAA_2"/>
    <property type="match status" value="1"/>
</dbReference>
<feature type="region of interest" description="Disordered" evidence="6">
    <location>
        <begin position="461"/>
        <end position="484"/>
    </location>
</feature>
<feature type="domain" description="Clp R" evidence="7">
    <location>
        <begin position="8"/>
        <end position="185"/>
    </location>
</feature>
<keyword evidence="4" id="KW-0804">Transcription</keyword>
<dbReference type="SUPFAM" id="SSF52540">
    <property type="entry name" value="P-loop containing nucleoside triphosphate hydrolases"/>
    <property type="match status" value="1"/>
</dbReference>
<evidence type="ECO:0000256" key="3">
    <source>
        <dbReference type="ARBA" id="ARBA00023015"/>
    </source>
</evidence>
<evidence type="ECO:0000256" key="5">
    <source>
        <dbReference type="PROSITE-ProRule" id="PRU01251"/>
    </source>
</evidence>
<comment type="similarity">
    <text evidence="1">Belongs to the ClpA/ClpB family.</text>
</comment>
<dbReference type="EMBL" id="JAVIJP010000005">
    <property type="protein sequence ID" value="KAL3653479.1"/>
    <property type="molecule type" value="Genomic_DNA"/>
</dbReference>
<evidence type="ECO:0000313" key="8">
    <source>
        <dbReference type="EMBL" id="KAL3653479.1"/>
    </source>
</evidence>
<sequence>MPTPVPAARQCLTPEAAASLEDAVAVARRRGHGQTTSLHMVSALLSLPNSSLREACARARNNNVAYPARVQFKALDLSLTVSLDRLPSNSQNRADNEPPVSNSLMAAIKRSQANQRRQPEHYTFYQQKQQQQQYASACSSIPVVKVELQNLIISILDDPLVSRVFGEAGFRNFDIKMAVLRKGNNSFHHPSQVFGCTSRYNYRRSNPPLFLCNFPFMGCFAGGDESSRRIAEIMKREKKRCPLLLGVSAVDALGVFLEKIGKGAVLADGLSGIKVVCVKDEIFRCLNEEFDDGPLRLKFEEVEKMVENCTEAKVVVNFGDLKEFGGDGINFEKLRFLMKKLSKLVVIYSKRLWLIGAAASYEVYFKISNLFPTIEQDWDLEILPITSMKFSVGGSYPRSSLMESFVPLGGFFSTPPETKNPSLSNTSRCHLCNEKYEQEVAALSNVELRATVTEQFQSTLPSWLQPPAQPGPNSGSSSIKQGKDDSMLLTSKITGLQRKWDGICQQHHLSQAFFKGYQFPHLHESQVAQYSKQENGSNNGSNDSSNNQENKNVSYNSSDLLSKANNLSILSKSREIQSESPTAVTSVTTDLGLGSKSPYRSSSRFYDVRDPKSIYKALVERVSRQEEAISIIVDTITKSRRNVWINIQGPDRLGKKKLGLAIAETLYGNKESLIYVDLSFQNETTRAETLFDPHVANKYELTMRGTMIDYLVEKLSKNPSVVFLENIDRADLVIQNSLTQAVRTGRLSDLQGREVNISNCIFIGTINSGEKSRKYAEEDVLRAKGGSIQMMIRFDLNDDPMDENLFLINKRKLNRMDQCERVHKKASKSYLDLNLPVSSDESDSENSRSSWVEDFNRLIDRTVDFEPFDFDGIGERVSEEINLCLRNVVGSGCWVEIEPGVMLQIIAGAYSFGETRVEDWVRSVVGGAFLEAKGKFGLNERSVVKIGRCEGVDSEELLLPDRIIIK</sequence>
<evidence type="ECO:0000259" key="7">
    <source>
        <dbReference type="PROSITE" id="PS51903"/>
    </source>
</evidence>
<evidence type="ECO:0000313" key="9">
    <source>
        <dbReference type="Proteomes" id="UP001632038"/>
    </source>
</evidence>
<dbReference type="InterPro" id="IPR004176">
    <property type="entry name" value="Clp_R_N"/>
</dbReference>
<feature type="compositionally biased region" description="Low complexity" evidence="6">
    <location>
        <begin position="533"/>
        <end position="550"/>
    </location>
</feature>
<evidence type="ECO:0000256" key="1">
    <source>
        <dbReference type="ARBA" id="ARBA00008675"/>
    </source>
</evidence>
<gene>
    <name evidence="8" type="ORF">CASFOL_003160</name>
</gene>
<dbReference type="InterPro" id="IPR036628">
    <property type="entry name" value="Clp_N_dom_sf"/>
</dbReference>
<evidence type="ECO:0000256" key="4">
    <source>
        <dbReference type="ARBA" id="ARBA00023163"/>
    </source>
</evidence>
<protein>
    <recommendedName>
        <fullName evidence="7">Clp R domain-containing protein</fullName>
    </recommendedName>
</protein>
<dbReference type="InterPro" id="IPR003959">
    <property type="entry name" value="ATPase_AAA_core"/>
</dbReference>
<dbReference type="AlphaFoldDB" id="A0ABD3EK88"/>
<proteinExistence type="inferred from homology"/>
<organism evidence="8 9">
    <name type="scientific">Castilleja foliolosa</name>
    <dbReference type="NCBI Taxonomy" id="1961234"/>
    <lineage>
        <taxon>Eukaryota</taxon>
        <taxon>Viridiplantae</taxon>
        <taxon>Streptophyta</taxon>
        <taxon>Embryophyta</taxon>
        <taxon>Tracheophyta</taxon>
        <taxon>Spermatophyta</taxon>
        <taxon>Magnoliopsida</taxon>
        <taxon>eudicotyledons</taxon>
        <taxon>Gunneridae</taxon>
        <taxon>Pentapetalae</taxon>
        <taxon>asterids</taxon>
        <taxon>lamiids</taxon>
        <taxon>Lamiales</taxon>
        <taxon>Orobanchaceae</taxon>
        <taxon>Pedicularideae</taxon>
        <taxon>Castillejinae</taxon>
        <taxon>Castilleja</taxon>
    </lineage>
</organism>
<dbReference type="PROSITE" id="PS51903">
    <property type="entry name" value="CLP_R"/>
    <property type="match status" value="1"/>
</dbReference>
<dbReference type="Gene3D" id="3.40.50.300">
    <property type="entry name" value="P-loop containing nucleotide triphosphate hydrolases"/>
    <property type="match status" value="1"/>
</dbReference>
<dbReference type="InterPro" id="IPR027417">
    <property type="entry name" value="P-loop_NTPase"/>
</dbReference>
<keyword evidence="9" id="KW-1185">Reference proteome</keyword>
<dbReference type="Gene3D" id="1.10.1780.10">
    <property type="entry name" value="Clp, N-terminal domain"/>
    <property type="match status" value="1"/>
</dbReference>
<evidence type="ECO:0000256" key="6">
    <source>
        <dbReference type="SAM" id="MobiDB-lite"/>
    </source>
</evidence>
<dbReference type="InterPro" id="IPR051650">
    <property type="entry name" value="SL_signaling_regulator"/>
</dbReference>